<protein>
    <submittedName>
        <fullName evidence="2">DinB family protein</fullName>
    </submittedName>
</protein>
<organism evidence="2 3">
    <name type="scientific">Gracilimonas halophila</name>
    <dbReference type="NCBI Taxonomy" id="1834464"/>
    <lineage>
        <taxon>Bacteria</taxon>
        <taxon>Pseudomonadati</taxon>
        <taxon>Balneolota</taxon>
        <taxon>Balneolia</taxon>
        <taxon>Balneolales</taxon>
        <taxon>Balneolaceae</taxon>
        <taxon>Gracilimonas</taxon>
    </lineage>
</organism>
<feature type="domain" description="DinB-like" evidence="1">
    <location>
        <begin position="15"/>
        <end position="181"/>
    </location>
</feature>
<sequence length="205" mass="23708">MKNSDYTYDYFLEAFNEAKQTATNLTESVSDEIFRQKPSEDKWCMGEILSHLVQAGNEYLPQIEQALNKPDDKLAKGKEPFTPNFAMRWFIGQVSPENRRKLPTVSSFEPIRSADLNISKTLADFVQLQDNFIHILKRAKLEGWDLDRIKARNPIIKIVPMSLTACFGVADAHQRRHFEQMRMLKDQFDQEPVNSSTEHQEGAKE</sequence>
<keyword evidence="3" id="KW-1185">Reference proteome</keyword>
<dbReference type="InterPro" id="IPR034660">
    <property type="entry name" value="DinB/YfiT-like"/>
</dbReference>
<evidence type="ECO:0000259" key="1">
    <source>
        <dbReference type="Pfam" id="PF12867"/>
    </source>
</evidence>
<dbReference type="Pfam" id="PF12867">
    <property type="entry name" value="DinB_2"/>
    <property type="match status" value="1"/>
</dbReference>
<dbReference type="Gene3D" id="1.20.120.450">
    <property type="entry name" value="dinb family like domain"/>
    <property type="match status" value="1"/>
</dbReference>
<proteinExistence type="predicted"/>
<evidence type="ECO:0000313" key="3">
    <source>
        <dbReference type="Proteomes" id="UP001597460"/>
    </source>
</evidence>
<gene>
    <name evidence="2" type="ORF">ACFSVN_10330</name>
</gene>
<dbReference type="InterPro" id="IPR024775">
    <property type="entry name" value="DinB-like"/>
</dbReference>
<dbReference type="RefSeq" id="WP_390302014.1">
    <property type="nucleotide sequence ID" value="NZ_JBHULI010000024.1"/>
</dbReference>
<dbReference type="EMBL" id="JBHULI010000024">
    <property type="protein sequence ID" value="MFD2532843.1"/>
    <property type="molecule type" value="Genomic_DNA"/>
</dbReference>
<evidence type="ECO:0000313" key="2">
    <source>
        <dbReference type="EMBL" id="MFD2532843.1"/>
    </source>
</evidence>
<name>A0ABW5JMX3_9BACT</name>
<reference evidence="3" key="1">
    <citation type="journal article" date="2019" name="Int. J. Syst. Evol. Microbiol.">
        <title>The Global Catalogue of Microorganisms (GCM) 10K type strain sequencing project: providing services to taxonomists for standard genome sequencing and annotation.</title>
        <authorList>
            <consortium name="The Broad Institute Genomics Platform"/>
            <consortium name="The Broad Institute Genome Sequencing Center for Infectious Disease"/>
            <person name="Wu L."/>
            <person name="Ma J."/>
        </authorList>
    </citation>
    <scope>NUCLEOTIDE SEQUENCE [LARGE SCALE GENOMIC DNA]</scope>
    <source>
        <strain evidence="3">KCTC 52042</strain>
    </source>
</reference>
<dbReference type="Proteomes" id="UP001597460">
    <property type="component" value="Unassembled WGS sequence"/>
</dbReference>
<comment type="caution">
    <text evidence="2">The sequence shown here is derived from an EMBL/GenBank/DDBJ whole genome shotgun (WGS) entry which is preliminary data.</text>
</comment>
<accession>A0ABW5JMX3</accession>
<dbReference type="SUPFAM" id="SSF109854">
    <property type="entry name" value="DinB/YfiT-like putative metalloenzymes"/>
    <property type="match status" value="1"/>
</dbReference>